<comment type="caution">
    <text evidence="6">The sequence shown here is derived from an EMBL/GenBank/DDBJ whole genome shotgun (WGS) entry which is preliminary data.</text>
</comment>
<dbReference type="InterPro" id="IPR017853">
    <property type="entry name" value="GH"/>
</dbReference>
<dbReference type="InterPro" id="IPR040719">
    <property type="entry name" value="DUF5597"/>
</dbReference>
<evidence type="ECO:0000256" key="1">
    <source>
        <dbReference type="ARBA" id="ARBA00022801"/>
    </source>
</evidence>
<dbReference type="GO" id="GO:0004565">
    <property type="term" value="F:beta-galactosidase activity"/>
    <property type="evidence" value="ECO:0007669"/>
    <property type="project" value="InterPro"/>
</dbReference>
<proteinExistence type="predicted"/>
<feature type="signal peptide" evidence="3">
    <location>
        <begin position="1"/>
        <end position="24"/>
    </location>
</feature>
<evidence type="ECO:0000259" key="4">
    <source>
        <dbReference type="Pfam" id="PF02449"/>
    </source>
</evidence>
<dbReference type="GO" id="GO:0009341">
    <property type="term" value="C:beta-galactosidase complex"/>
    <property type="evidence" value="ECO:0007669"/>
    <property type="project" value="InterPro"/>
</dbReference>
<evidence type="ECO:0000259" key="5">
    <source>
        <dbReference type="Pfam" id="PF18120"/>
    </source>
</evidence>
<sequence length="547" mass="60205">MSRWEGAVAALAMAALAVASPAPAQDSTPPRIESRNGKHALIVDGAPYLMLGAQAHNSSNYPAMLPTVWPVMRRIHANTLEIPVAWEQIEPKEGQFDFSWLDVLLREARQNDVRLVLLWFATWKNTGASYTPMWVKTDSKRFPHMVKADGTPHYVLSPHSRTNLEADKKAFVRLMQYLKDNDPQNTVIMVQPENELGSYGLMRDHAPEPRKLFEGQVPADLVKKLGKRPGTWRQVFGEGLDEQAFTTWHMARYVDEIAAAGKKVKPLPMYVNASLGDPFDAKSAANSATGGPQWNVIDIWKAAAPSVDATAPDIYNRDQKAVIAYLDHYARPDNALLVPEIGNAADYARFFWPTLGRGGIGFAPFGMDASGYSNYPLGAKVLDEETLEAFASKYRLFAPIARQWARIASTSPTWGAAKGADAADQSGVLGRWRVTAQFELWEFGERDAPYLKADPHPTKGKPVGGMVAAQTGPNEIVIAGSDVRVRFGLDKPAAGESGSVLRVEEGSFAPDGRWQMRRVLNGDQTDYGINFTGTPMLLRVTLGTNRN</sequence>
<dbReference type="InterPro" id="IPR013529">
    <property type="entry name" value="Glyco_hydro_42_N"/>
</dbReference>
<keyword evidence="2" id="KW-0326">Glycosidase</keyword>
<dbReference type="Proteomes" id="UP000241167">
    <property type="component" value="Unassembled WGS sequence"/>
</dbReference>
<protein>
    <submittedName>
        <fullName evidence="6">Glycoside hydrolase</fullName>
    </submittedName>
</protein>
<feature type="domain" description="Glycoside hydrolase family 42 N-terminal" evidence="4">
    <location>
        <begin position="71"/>
        <end position="213"/>
    </location>
</feature>
<evidence type="ECO:0000313" key="6">
    <source>
        <dbReference type="EMBL" id="PSJ43074.1"/>
    </source>
</evidence>
<organism evidence="6 7">
    <name type="scientific">Allosphingosinicella deserti</name>
    <dbReference type="NCBI Taxonomy" id="2116704"/>
    <lineage>
        <taxon>Bacteria</taxon>
        <taxon>Pseudomonadati</taxon>
        <taxon>Pseudomonadota</taxon>
        <taxon>Alphaproteobacteria</taxon>
        <taxon>Sphingomonadales</taxon>
        <taxon>Sphingomonadaceae</taxon>
        <taxon>Allosphingosinicella</taxon>
    </lineage>
</organism>
<dbReference type="FunFam" id="3.20.20.80:FF:000135">
    <property type="entry name" value="Beta-galactosidase, putative, bgl35A"/>
    <property type="match status" value="1"/>
</dbReference>
<gene>
    <name evidence="6" type="ORF">C7I55_01395</name>
</gene>
<feature type="domain" description="DUF5597" evidence="5">
    <location>
        <begin position="390"/>
        <end position="531"/>
    </location>
</feature>
<evidence type="ECO:0000313" key="7">
    <source>
        <dbReference type="Proteomes" id="UP000241167"/>
    </source>
</evidence>
<dbReference type="AlphaFoldDB" id="A0A2P7QYN5"/>
<reference evidence="6 7" key="1">
    <citation type="submission" date="2018-03" db="EMBL/GenBank/DDBJ databases">
        <title>The draft genome of Sphingosinicella sp. GL-C-18.</title>
        <authorList>
            <person name="Liu L."/>
            <person name="Li L."/>
            <person name="Liang L."/>
            <person name="Zhang X."/>
            <person name="Wang T."/>
        </authorList>
    </citation>
    <scope>NUCLEOTIDE SEQUENCE [LARGE SCALE GENOMIC DNA]</scope>
    <source>
        <strain evidence="6 7">GL-C-18</strain>
    </source>
</reference>
<dbReference type="Gene3D" id="2.60.220.20">
    <property type="entry name" value="putative beta-Galactosidase from caulobacter crescentus"/>
    <property type="match status" value="1"/>
</dbReference>
<name>A0A2P7QYN5_9SPHN</name>
<dbReference type="GO" id="GO:0005975">
    <property type="term" value="P:carbohydrate metabolic process"/>
    <property type="evidence" value="ECO:0007669"/>
    <property type="project" value="InterPro"/>
</dbReference>
<dbReference type="Pfam" id="PF02449">
    <property type="entry name" value="Glyco_hydro_42"/>
    <property type="match status" value="1"/>
</dbReference>
<evidence type="ECO:0000256" key="2">
    <source>
        <dbReference type="ARBA" id="ARBA00023295"/>
    </source>
</evidence>
<accession>A0A2P7QYN5</accession>
<keyword evidence="7" id="KW-1185">Reference proteome</keyword>
<dbReference type="EMBL" id="PXYI01000001">
    <property type="protein sequence ID" value="PSJ43074.1"/>
    <property type="molecule type" value="Genomic_DNA"/>
</dbReference>
<evidence type="ECO:0000256" key="3">
    <source>
        <dbReference type="SAM" id="SignalP"/>
    </source>
</evidence>
<dbReference type="Gene3D" id="3.20.20.80">
    <property type="entry name" value="Glycosidases"/>
    <property type="match status" value="1"/>
</dbReference>
<dbReference type="Pfam" id="PF18120">
    <property type="entry name" value="DUF5597"/>
    <property type="match status" value="1"/>
</dbReference>
<keyword evidence="1 6" id="KW-0378">Hydrolase</keyword>
<dbReference type="SUPFAM" id="SSF51445">
    <property type="entry name" value="(Trans)glycosidases"/>
    <property type="match status" value="1"/>
</dbReference>
<keyword evidence="3" id="KW-0732">Signal</keyword>
<dbReference type="OrthoDB" id="9800974at2"/>
<feature type="chain" id="PRO_5015148409" evidence="3">
    <location>
        <begin position="25"/>
        <end position="547"/>
    </location>
</feature>